<reference evidence="3 4" key="1">
    <citation type="submission" date="2019-02" db="EMBL/GenBank/DDBJ databases">
        <title>Genomic Encyclopedia of Type Strains, Phase IV (KMG-IV): sequencing the most valuable type-strain genomes for metagenomic binning, comparative biology and taxonomic classification.</title>
        <authorList>
            <person name="Goeker M."/>
        </authorList>
    </citation>
    <scope>NUCLEOTIDE SEQUENCE [LARGE SCALE GENOMIC DNA]</scope>
    <source>
        <strain evidence="3 4">DSM 19570</strain>
    </source>
</reference>
<dbReference type="PRINTS" id="PR00081">
    <property type="entry name" value="GDHRDH"/>
</dbReference>
<dbReference type="AlphaFoldDB" id="A0A4Q7VVN9"/>
<dbReference type="RefSeq" id="WP_130431096.1">
    <property type="nucleotide sequence ID" value="NZ_SHKP01000005.1"/>
</dbReference>
<comment type="caution">
    <text evidence="3">The sequence shown here is derived from an EMBL/GenBank/DDBJ whole genome shotgun (WGS) entry which is preliminary data.</text>
</comment>
<evidence type="ECO:0000256" key="1">
    <source>
        <dbReference type="ARBA" id="ARBA00006484"/>
    </source>
</evidence>
<comment type="similarity">
    <text evidence="1">Belongs to the short-chain dehydrogenases/reductases (SDR) family.</text>
</comment>
<evidence type="ECO:0000313" key="4">
    <source>
        <dbReference type="Proteomes" id="UP000293671"/>
    </source>
</evidence>
<sequence>MGKPNPKLDDWRGRHAWLVGASTGIGRATASALHARGARVIVSARGREALESFVQAHPGAQAVALDATDHGSMLAAAAQVRSLLERQPGARLDLAMYCAGHYKAQRATEFDLDEMLCHQQINYVGALHLIDAVLPLLRAQGGGHLSLVASVAGYRGLPNALAYGPTKAALINLAQTLYLDLHEMGLGVSLINPGFVATPLTAQNAFRMPALLTPEQAAREILAGWAAGDFEIHFPKRFTRTLKALGLLGDGLYFKAIRRATGS</sequence>
<dbReference type="InterPro" id="IPR002347">
    <property type="entry name" value="SDR_fam"/>
</dbReference>
<accession>A0A4Q7VVN9</accession>
<evidence type="ECO:0000313" key="3">
    <source>
        <dbReference type="EMBL" id="RZU00653.1"/>
    </source>
</evidence>
<dbReference type="Proteomes" id="UP000293671">
    <property type="component" value="Unassembled WGS sequence"/>
</dbReference>
<dbReference type="GO" id="GO:0016491">
    <property type="term" value="F:oxidoreductase activity"/>
    <property type="evidence" value="ECO:0007669"/>
    <property type="project" value="UniProtKB-KW"/>
</dbReference>
<name>A0A4Q7VVN9_9BURK</name>
<evidence type="ECO:0000256" key="2">
    <source>
        <dbReference type="ARBA" id="ARBA00023002"/>
    </source>
</evidence>
<dbReference type="Gene3D" id="3.40.50.720">
    <property type="entry name" value="NAD(P)-binding Rossmann-like Domain"/>
    <property type="match status" value="1"/>
</dbReference>
<protein>
    <submittedName>
        <fullName evidence="3">Short-subunit dehydrogenase</fullName>
    </submittedName>
</protein>
<dbReference type="InterPro" id="IPR036291">
    <property type="entry name" value="NAD(P)-bd_dom_sf"/>
</dbReference>
<dbReference type="PANTHER" id="PTHR44196">
    <property type="entry name" value="DEHYDROGENASE/REDUCTASE SDR FAMILY MEMBER 7B"/>
    <property type="match status" value="1"/>
</dbReference>
<dbReference type="EMBL" id="SHKP01000005">
    <property type="protein sequence ID" value="RZU00653.1"/>
    <property type="molecule type" value="Genomic_DNA"/>
</dbReference>
<keyword evidence="2" id="KW-0560">Oxidoreductase</keyword>
<dbReference type="OrthoDB" id="335726at2"/>
<dbReference type="SUPFAM" id="SSF51735">
    <property type="entry name" value="NAD(P)-binding Rossmann-fold domains"/>
    <property type="match status" value="1"/>
</dbReference>
<dbReference type="PANTHER" id="PTHR44196:SF1">
    <property type="entry name" value="DEHYDROGENASE_REDUCTASE SDR FAMILY MEMBER 7B"/>
    <property type="match status" value="1"/>
</dbReference>
<gene>
    <name evidence="3" type="ORF">EV670_1364</name>
</gene>
<dbReference type="GO" id="GO:0016020">
    <property type="term" value="C:membrane"/>
    <property type="evidence" value="ECO:0007669"/>
    <property type="project" value="TreeGrafter"/>
</dbReference>
<keyword evidence="4" id="KW-1185">Reference proteome</keyword>
<organism evidence="3 4">
    <name type="scientific">Rivibacter subsaxonicus</name>
    <dbReference type="NCBI Taxonomy" id="457575"/>
    <lineage>
        <taxon>Bacteria</taxon>
        <taxon>Pseudomonadati</taxon>
        <taxon>Pseudomonadota</taxon>
        <taxon>Betaproteobacteria</taxon>
        <taxon>Burkholderiales</taxon>
        <taxon>Rivibacter</taxon>
    </lineage>
</organism>
<dbReference type="Pfam" id="PF00106">
    <property type="entry name" value="adh_short"/>
    <property type="match status" value="1"/>
</dbReference>
<proteinExistence type="inferred from homology"/>